<sequence length="275" mass="30583">MIAHALIAALALTVGQTPSATTARGTTAPVFPFPTGEVQTINLIEWNSNQLPRLYERSDQLPLTDEEVAKLSKAGFTSAQLVKMIEERRCACDASADGLIRLKQAGVNADVLSALSLHSLPPNRMLNLLVTLDFTGESRGAREAFLYFFVEDGDLTRVLTLNIPDLLQNQNAHEATVDRSDILRARLVRRIQLPGSVPLKTYGPHRVLVASSAKPTLTHPSQLTEQERAKAQLYTFDYPRSSLQSLCRLTAGYRQDAVLAYKWRFEGSRFECEWN</sequence>
<comment type="caution">
    <text evidence="1">The sequence shown here is derived from an EMBL/GenBank/DDBJ whole genome shotgun (WGS) entry which is preliminary data.</text>
</comment>
<reference evidence="1 2" key="1">
    <citation type="submission" date="2023-12" db="EMBL/GenBank/DDBJ databases">
        <title>the genome sequence of Hyalangium sp. s54d21.</title>
        <authorList>
            <person name="Zhang X."/>
        </authorList>
    </citation>
    <scope>NUCLEOTIDE SEQUENCE [LARGE SCALE GENOMIC DNA]</scope>
    <source>
        <strain evidence="2">s54d21</strain>
    </source>
</reference>
<name>A0ABU5H666_9BACT</name>
<gene>
    <name evidence="1" type="ORF">SYV04_19310</name>
</gene>
<keyword evidence="2" id="KW-1185">Reference proteome</keyword>
<dbReference type="EMBL" id="JAXIVS010000006">
    <property type="protein sequence ID" value="MDY7228579.1"/>
    <property type="molecule type" value="Genomic_DNA"/>
</dbReference>
<proteinExistence type="predicted"/>
<evidence type="ECO:0000313" key="2">
    <source>
        <dbReference type="Proteomes" id="UP001291309"/>
    </source>
</evidence>
<evidence type="ECO:0008006" key="3">
    <source>
        <dbReference type="Google" id="ProtNLM"/>
    </source>
</evidence>
<evidence type="ECO:0000313" key="1">
    <source>
        <dbReference type="EMBL" id="MDY7228579.1"/>
    </source>
</evidence>
<organism evidence="1 2">
    <name type="scientific">Hyalangium rubrum</name>
    <dbReference type="NCBI Taxonomy" id="3103134"/>
    <lineage>
        <taxon>Bacteria</taxon>
        <taxon>Pseudomonadati</taxon>
        <taxon>Myxococcota</taxon>
        <taxon>Myxococcia</taxon>
        <taxon>Myxococcales</taxon>
        <taxon>Cystobacterineae</taxon>
        <taxon>Archangiaceae</taxon>
        <taxon>Hyalangium</taxon>
    </lineage>
</organism>
<accession>A0ABU5H666</accession>
<dbReference type="RefSeq" id="WP_321547304.1">
    <property type="nucleotide sequence ID" value="NZ_JAXIVS010000006.1"/>
</dbReference>
<protein>
    <recommendedName>
        <fullName evidence="3">Lipoprotein</fullName>
    </recommendedName>
</protein>
<dbReference type="Proteomes" id="UP001291309">
    <property type="component" value="Unassembled WGS sequence"/>
</dbReference>